<evidence type="ECO:0000313" key="2">
    <source>
        <dbReference type="Proteomes" id="UP001183817"/>
    </source>
</evidence>
<protein>
    <submittedName>
        <fullName evidence="1">Uncharacterized protein</fullName>
    </submittedName>
</protein>
<dbReference type="EMBL" id="JAVDYI010000001">
    <property type="protein sequence ID" value="MDR7359240.1"/>
    <property type="molecule type" value="Genomic_DNA"/>
</dbReference>
<evidence type="ECO:0000313" key="1">
    <source>
        <dbReference type="EMBL" id="MDR7359240.1"/>
    </source>
</evidence>
<proteinExistence type="predicted"/>
<accession>A0ABU2BKS8</accession>
<sequence length="67" mass="7153">MTGNHLGQVDQFRQLAFWAKRHDPGGVALGVQDAAVLAGNHRPGCIKAGRFELQSGLGFGALKVRLL</sequence>
<keyword evidence="2" id="KW-1185">Reference proteome</keyword>
<organism evidence="1 2">
    <name type="scientific">Paeniglutamicibacter sulfureus</name>
    <dbReference type="NCBI Taxonomy" id="43666"/>
    <lineage>
        <taxon>Bacteria</taxon>
        <taxon>Bacillati</taxon>
        <taxon>Actinomycetota</taxon>
        <taxon>Actinomycetes</taxon>
        <taxon>Micrococcales</taxon>
        <taxon>Micrococcaceae</taxon>
        <taxon>Paeniglutamicibacter</taxon>
    </lineage>
</organism>
<name>A0ABU2BKS8_9MICC</name>
<gene>
    <name evidence="1" type="ORF">J2S64_002931</name>
</gene>
<comment type="caution">
    <text evidence="1">The sequence shown here is derived from an EMBL/GenBank/DDBJ whole genome shotgun (WGS) entry which is preliminary data.</text>
</comment>
<reference evidence="1 2" key="1">
    <citation type="submission" date="2023-07" db="EMBL/GenBank/DDBJ databases">
        <title>Sequencing the genomes of 1000 actinobacteria strains.</title>
        <authorList>
            <person name="Klenk H.-P."/>
        </authorList>
    </citation>
    <scope>NUCLEOTIDE SEQUENCE [LARGE SCALE GENOMIC DNA]</scope>
    <source>
        <strain evidence="1 2">DSM 20167</strain>
    </source>
</reference>
<dbReference type="RefSeq" id="WP_302264456.1">
    <property type="nucleotide sequence ID" value="NZ_BAAAWO010000001.1"/>
</dbReference>
<dbReference type="Proteomes" id="UP001183817">
    <property type="component" value="Unassembled WGS sequence"/>
</dbReference>